<evidence type="ECO:0000313" key="9">
    <source>
        <dbReference type="EMBL" id="MDP1446942.1"/>
    </source>
</evidence>
<dbReference type="InterPro" id="IPR044081">
    <property type="entry name" value="DUF5776"/>
</dbReference>
<evidence type="ECO:0000256" key="5">
    <source>
        <dbReference type="ARBA" id="ARBA00022944"/>
    </source>
</evidence>
<dbReference type="GO" id="GO:0047355">
    <property type="term" value="F:CDP-glycerol glycerophosphotransferase activity"/>
    <property type="evidence" value="ECO:0007669"/>
    <property type="project" value="InterPro"/>
</dbReference>
<proteinExistence type="inferred from homology"/>
<name>A0AAW8ATE8_ACILW</name>
<keyword evidence="3" id="KW-1003">Cell membrane</keyword>
<evidence type="ECO:0000259" key="8">
    <source>
        <dbReference type="Pfam" id="PF19087"/>
    </source>
</evidence>
<dbReference type="Proteomes" id="UP001242129">
    <property type="component" value="Unassembled WGS sequence"/>
</dbReference>
<dbReference type="Pfam" id="PF04464">
    <property type="entry name" value="Glyphos_transf"/>
    <property type="match status" value="1"/>
</dbReference>
<dbReference type="SUPFAM" id="SSF53448">
    <property type="entry name" value="Nucleotide-diphospho-sugar transferases"/>
    <property type="match status" value="1"/>
</dbReference>
<comment type="subcellular location">
    <subcellularLocation>
        <location evidence="1">Cell membrane</location>
        <topology evidence="1">Peripheral membrane protein</topology>
    </subcellularLocation>
</comment>
<dbReference type="PANTHER" id="PTHR37316">
    <property type="entry name" value="TEICHOIC ACID GLYCEROL-PHOSPHATE PRIMASE"/>
    <property type="match status" value="1"/>
</dbReference>
<evidence type="ECO:0000313" key="10">
    <source>
        <dbReference type="Proteomes" id="UP001242129"/>
    </source>
</evidence>
<keyword evidence="6" id="KW-0472">Membrane</keyword>
<feature type="domain" description="DUF5776" evidence="8">
    <location>
        <begin position="6"/>
        <end position="67"/>
    </location>
</feature>
<keyword evidence="4" id="KW-0808">Transferase</keyword>
<dbReference type="Gene3D" id="3.90.550.10">
    <property type="entry name" value="Spore Coat Polysaccharide Biosynthesis Protein SpsA, Chain A"/>
    <property type="match status" value="1"/>
</dbReference>
<evidence type="ECO:0000259" key="7">
    <source>
        <dbReference type="Pfam" id="PF00535"/>
    </source>
</evidence>
<keyword evidence="5" id="KW-0777">Teichoic acid biosynthesis</keyword>
<evidence type="ECO:0000256" key="2">
    <source>
        <dbReference type="ARBA" id="ARBA00010488"/>
    </source>
</evidence>
<dbReference type="InterPro" id="IPR051612">
    <property type="entry name" value="Teichoic_Acid_Biosynth"/>
</dbReference>
<dbReference type="InterPro" id="IPR007554">
    <property type="entry name" value="Glycerophosphate_synth"/>
</dbReference>
<dbReference type="InterPro" id="IPR043149">
    <property type="entry name" value="TagF_N"/>
</dbReference>
<comment type="caution">
    <text evidence="9">The sequence shown here is derived from an EMBL/GenBank/DDBJ whole genome shotgun (WGS) entry which is preliminary data.</text>
</comment>
<dbReference type="EMBL" id="JAUUUS010000011">
    <property type="protein sequence ID" value="MDP1446942.1"/>
    <property type="molecule type" value="Genomic_DNA"/>
</dbReference>
<dbReference type="InterPro" id="IPR043148">
    <property type="entry name" value="TagF_C"/>
</dbReference>
<feature type="domain" description="Glycosyltransferase 2-like" evidence="7">
    <location>
        <begin position="181"/>
        <end position="343"/>
    </location>
</feature>
<dbReference type="Pfam" id="PF19087">
    <property type="entry name" value="DUF5776"/>
    <property type="match status" value="2"/>
</dbReference>
<evidence type="ECO:0000256" key="6">
    <source>
        <dbReference type="ARBA" id="ARBA00023136"/>
    </source>
</evidence>
<dbReference type="Gene3D" id="3.40.50.11820">
    <property type="match status" value="1"/>
</dbReference>
<dbReference type="GO" id="GO:0005886">
    <property type="term" value="C:plasma membrane"/>
    <property type="evidence" value="ECO:0007669"/>
    <property type="project" value="UniProtKB-SubCell"/>
</dbReference>
<dbReference type="CDD" id="cd00761">
    <property type="entry name" value="Glyco_tranf_GTA_type"/>
    <property type="match status" value="1"/>
</dbReference>
<evidence type="ECO:0000256" key="4">
    <source>
        <dbReference type="ARBA" id="ARBA00022679"/>
    </source>
</evidence>
<dbReference type="GO" id="GO:0019350">
    <property type="term" value="P:teichoic acid biosynthetic process"/>
    <property type="evidence" value="ECO:0007669"/>
    <property type="project" value="UniProtKB-KW"/>
</dbReference>
<feature type="domain" description="DUF5776" evidence="8">
    <location>
        <begin position="102"/>
        <end position="161"/>
    </location>
</feature>
<dbReference type="RefSeq" id="WP_305157689.1">
    <property type="nucleotide sequence ID" value="NZ_JAUUUQ010000012.1"/>
</dbReference>
<dbReference type="PANTHER" id="PTHR37316:SF3">
    <property type="entry name" value="TEICHOIC ACID GLYCEROL-PHOSPHATE TRANSFERASE"/>
    <property type="match status" value="1"/>
</dbReference>
<dbReference type="Pfam" id="PF00535">
    <property type="entry name" value="Glycos_transf_2"/>
    <property type="match status" value="1"/>
</dbReference>
<dbReference type="Gene3D" id="3.40.50.12580">
    <property type="match status" value="1"/>
</dbReference>
<dbReference type="InterPro" id="IPR001173">
    <property type="entry name" value="Glyco_trans_2-like"/>
</dbReference>
<protein>
    <submittedName>
        <fullName evidence="9">CDP-glycerol glycerophosphotransferase family protein</fullName>
    </submittedName>
</protein>
<dbReference type="InterPro" id="IPR029044">
    <property type="entry name" value="Nucleotide-diphossugar_trans"/>
</dbReference>
<organism evidence="9 10">
    <name type="scientific">Acinetobacter lwoffii</name>
    <dbReference type="NCBI Taxonomy" id="28090"/>
    <lineage>
        <taxon>Bacteria</taxon>
        <taxon>Pseudomonadati</taxon>
        <taxon>Pseudomonadota</taxon>
        <taxon>Gammaproteobacteria</taxon>
        <taxon>Moraxellales</taxon>
        <taxon>Moraxellaceae</taxon>
        <taxon>Acinetobacter</taxon>
    </lineage>
</organism>
<evidence type="ECO:0000256" key="3">
    <source>
        <dbReference type="ARBA" id="ARBA00022475"/>
    </source>
</evidence>
<dbReference type="SUPFAM" id="SSF53756">
    <property type="entry name" value="UDP-Glycosyltransferase/glycogen phosphorylase"/>
    <property type="match status" value="1"/>
</dbReference>
<gene>
    <name evidence="9" type="ORF">Q8G51_03595</name>
</gene>
<accession>A0AAW8ATE8</accession>
<reference evidence="9" key="1">
    <citation type="submission" date="2023-07" db="EMBL/GenBank/DDBJ databases">
        <title>Dynamics of blaOXA-23 gene transmission in Acinetobacter spp. from contaminated veterinary surfaces.</title>
        <authorList>
            <person name="Moreira Da Silva J."/>
            <person name="Menezes J."/>
            <person name="Fernandes L."/>
            <person name="Marques C."/>
            <person name="Amaral A."/>
            <person name="Timofte D."/>
            <person name="Pomba C."/>
        </authorList>
    </citation>
    <scope>NUCLEOTIDE SEQUENCE</scope>
    <source>
        <strain evidence="9">CMVB11Z4A1</strain>
    </source>
</reference>
<sequence length="1326" mass="154368">MLTTLESKNVKALSELKVYKDIDFKKALDTKLPKGYVFKADTIEVTKGGTPRLKIVSGYVTANKKFVNLTDELITKKKIIVNGKEILVRDDIENYIYILGENSVQSINQLKIYKDIGFKNETGEFILAQQAFKADKIEFTKNGTPRLKIKQGYVTANKKFVIQLNEYFFPNKDVLKNIDISVILPVYNVQEYLVECLESILSEKTVNLEVIAVNDGATDSSLKILQDFYKKDYRVKIVNKNNEGLGAARNTGVKYAKGKYIWFVDSDDIVEQDAIKKSVLQLNKTGSDFIVTSYTYLVENKKKRPAHWIRNLHNKKDDNTNLLIRPDVMVNVPAWTKIYRKSFWQRNKLYYPERVLYEDQVPSIKSYTISSNFDIVDFPTIQWRQRTGLVKSITQNHLDYKNLSARFEQGLECINYLLRSNLEVIARKRALDYLANKTFTLQNIAFCDQKYWDVLVLGIQKLYELVDKLEYIKVVDAQDKILYRYILNNNISAARDFISRGGMKVIESESFKYENDFYVKLPHFDKIGSKLLITDFMLSKKQTELITHLERLKLDKNSIEIDGNAYFALIDYKDTDDFSFSLIIKHRKSGNFFEKKCTSISNDVIEKRTQHHFNTYRNSGFNIKIDFSEFEMWVEKEGLTFGEFDTYIRLTDINNHRTELSKFQGKSNRSECAVTNSVIIHSNNFIVCKWNASYGLVIDYRPEPVMVYENPKVIKKSIVLTATIGSNQNFTPEFVRLDSGKKQLNFDVNLISDHLFEVFIPTRTIDEDFTKYQLKVFSKQGTSRVIHSKNNELNFKSGQFLLKSTHVAALEIWNLSNNFLIDDWSFKNNKIIIKLNQPLDKNIKSSILSSNKMRFLGKILKDRKEIEYSLDFNKISDDSKQFKDIFYGGYQVVMVNELGLESKNVFWFNNNLRINQKSENQDYRITSRIVTNNTCEFLIEPQENLNRKGPIWGSNLRKYLAEQNTAKIDRKLVYLQCLRGDQVNDNQLAICNELLKQGGWRIIWGIEDNSVTYPQNTDAVLIGSNEYWHVLRHAEYLCYNHEVPSYLEAGKDQKIIQTYHGHPFKSMGMKRWKASNLNELQIKESLKIREKWDFLMSPSPAATQMYKDNFPVRAEIIEVGHPRNDILSNFNENDYKILRDKIGIPQGKKAVLFAPTWRDYATSDPWSSSVPLFIKPEELADQLGDEFIVLFRGHPAHGRKGIENIVHNKVIDVTYWKDVNDLLIACDIGVYDYSSIRFDHAVTRKPMVFFVPDKELYFKHIPPLIEYDETTPGPQVVTLVEVANYVKDLSHNFDWQSSQKYKEFVNRFVPYDDGFATKRFVSKVFF</sequence>
<comment type="similarity">
    <text evidence="2">Belongs to the CDP-glycerol glycerophosphotransferase family.</text>
</comment>
<evidence type="ECO:0000256" key="1">
    <source>
        <dbReference type="ARBA" id="ARBA00004202"/>
    </source>
</evidence>